<reference evidence="1 2" key="1">
    <citation type="journal article" date="2020" name="Mol. Plant">
        <title>The Chromosome-Based Rubber Tree Genome Provides New Insights into Spurge Genome Evolution and Rubber Biosynthesis.</title>
        <authorList>
            <person name="Liu J."/>
            <person name="Shi C."/>
            <person name="Shi C.C."/>
            <person name="Li W."/>
            <person name="Zhang Q.J."/>
            <person name="Zhang Y."/>
            <person name="Li K."/>
            <person name="Lu H.F."/>
            <person name="Shi C."/>
            <person name="Zhu S.T."/>
            <person name="Xiao Z.Y."/>
            <person name="Nan H."/>
            <person name="Yue Y."/>
            <person name="Zhu X.G."/>
            <person name="Wu Y."/>
            <person name="Hong X.N."/>
            <person name="Fan G.Y."/>
            <person name="Tong Y."/>
            <person name="Zhang D."/>
            <person name="Mao C.L."/>
            <person name="Liu Y.L."/>
            <person name="Hao S.J."/>
            <person name="Liu W.Q."/>
            <person name="Lv M.Q."/>
            <person name="Zhang H.B."/>
            <person name="Liu Y."/>
            <person name="Hu-Tang G.R."/>
            <person name="Wang J.P."/>
            <person name="Wang J.H."/>
            <person name="Sun Y.H."/>
            <person name="Ni S.B."/>
            <person name="Chen W.B."/>
            <person name="Zhang X.C."/>
            <person name="Jiao Y.N."/>
            <person name="Eichler E.E."/>
            <person name="Li G.H."/>
            <person name="Liu X."/>
            <person name="Gao L.Z."/>
        </authorList>
    </citation>
    <scope>NUCLEOTIDE SEQUENCE [LARGE SCALE GENOMIC DNA]</scope>
    <source>
        <strain evidence="2">cv. GT1</strain>
        <tissue evidence="1">Leaf</tissue>
    </source>
</reference>
<dbReference type="AlphaFoldDB" id="A0A6A6LC65"/>
<gene>
    <name evidence="1" type="ORF">GH714_030166</name>
</gene>
<accession>A0A6A6LC65</accession>
<dbReference type="Proteomes" id="UP000467840">
    <property type="component" value="Chromosome 1"/>
</dbReference>
<keyword evidence="2" id="KW-1185">Reference proteome</keyword>
<organism evidence="1 2">
    <name type="scientific">Hevea brasiliensis</name>
    <name type="common">Para rubber tree</name>
    <name type="synonym">Siphonia brasiliensis</name>
    <dbReference type="NCBI Taxonomy" id="3981"/>
    <lineage>
        <taxon>Eukaryota</taxon>
        <taxon>Viridiplantae</taxon>
        <taxon>Streptophyta</taxon>
        <taxon>Embryophyta</taxon>
        <taxon>Tracheophyta</taxon>
        <taxon>Spermatophyta</taxon>
        <taxon>Magnoliopsida</taxon>
        <taxon>eudicotyledons</taxon>
        <taxon>Gunneridae</taxon>
        <taxon>Pentapetalae</taxon>
        <taxon>rosids</taxon>
        <taxon>fabids</taxon>
        <taxon>Malpighiales</taxon>
        <taxon>Euphorbiaceae</taxon>
        <taxon>Crotonoideae</taxon>
        <taxon>Micrandreae</taxon>
        <taxon>Hevea</taxon>
    </lineage>
</organism>
<evidence type="ECO:0000313" key="1">
    <source>
        <dbReference type="EMBL" id="KAF2299041.1"/>
    </source>
</evidence>
<evidence type="ECO:0000313" key="2">
    <source>
        <dbReference type="Proteomes" id="UP000467840"/>
    </source>
</evidence>
<sequence>MLCVALSQEKEATVLKHKKALKNMTSILKSYPNRILGTLSTNYRDIVFQHVAKIKVGKEAPSISVPAMTFNIVEPESMSTVFEWACFQISLWELQPWEVQREKNDEDVDDNNHGIEVYWGDDRDLEKNKESVAKEETVSLDHKIQGMEM</sequence>
<name>A0A6A6LC65_HEVBR</name>
<proteinExistence type="predicted"/>
<dbReference type="EMBL" id="JAAGAX010000011">
    <property type="protein sequence ID" value="KAF2299041.1"/>
    <property type="molecule type" value="Genomic_DNA"/>
</dbReference>
<protein>
    <submittedName>
        <fullName evidence="1">Uncharacterized protein</fullName>
    </submittedName>
</protein>
<comment type="caution">
    <text evidence="1">The sequence shown here is derived from an EMBL/GenBank/DDBJ whole genome shotgun (WGS) entry which is preliminary data.</text>
</comment>